<evidence type="ECO:0000313" key="10">
    <source>
        <dbReference type="EMBL" id="CAD2072592.1"/>
    </source>
</evidence>
<evidence type="ECO:0000256" key="2">
    <source>
        <dbReference type="ARBA" id="ARBA00022692"/>
    </source>
</evidence>
<feature type="transmembrane region" description="Helical" evidence="7">
    <location>
        <begin position="45"/>
        <end position="65"/>
    </location>
</feature>
<dbReference type="InterPro" id="IPR011527">
    <property type="entry name" value="ABC1_TM_dom"/>
</dbReference>
<comment type="subcellular location">
    <subcellularLocation>
        <location evidence="1">Cell membrane</location>
        <topology evidence="1">Multi-pass membrane protein</topology>
    </subcellularLocation>
</comment>
<keyword evidence="6 7" id="KW-0472">Membrane</keyword>
<dbReference type="InterPro" id="IPR003593">
    <property type="entry name" value="AAA+_ATPase"/>
</dbReference>
<dbReference type="AlphaFoldDB" id="A0A6V7R6T5"/>
<dbReference type="Gene3D" id="1.20.1560.10">
    <property type="entry name" value="ABC transporter type 1, transmembrane domain"/>
    <property type="match status" value="1"/>
</dbReference>
<feature type="transmembrane region" description="Helical" evidence="7">
    <location>
        <begin position="147"/>
        <end position="166"/>
    </location>
</feature>
<evidence type="ECO:0000256" key="3">
    <source>
        <dbReference type="ARBA" id="ARBA00022741"/>
    </source>
</evidence>
<dbReference type="InterPro" id="IPR039421">
    <property type="entry name" value="Type_1_exporter"/>
</dbReference>
<dbReference type="InterPro" id="IPR003439">
    <property type="entry name" value="ABC_transporter-like_ATP-bd"/>
</dbReference>
<organism evidence="10 11">
    <name type="scientific">Phocicoccus schoeneichii</name>
    <dbReference type="NCBI Taxonomy" id="1812261"/>
    <lineage>
        <taxon>Bacteria</taxon>
        <taxon>Bacillati</taxon>
        <taxon>Bacillota</taxon>
        <taxon>Bacilli</taxon>
        <taxon>Bacillales</taxon>
        <taxon>Salinicoccaceae</taxon>
        <taxon>Phocicoccus</taxon>
    </lineage>
</organism>
<feature type="transmembrane region" description="Helical" evidence="7">
    <location>
        <begin position="257"/>
        <end position="277"/>
    </location>
</feature>
<dbReference type="PROSITE" id="PS50893">
    <property type="entry name" value="ABC_TRANSPORTER_2"/>
    <property type="match status" value="1"/>
</dbReference>
<dbReference type="SUPFAM" id="SSF52540">
    <property type="entry name" value="P-loop containing nucleoside triphosphate hydrolases"/>
    <property type="match status" value="1"/>
</dbReference>
<feature type="transmembrane region" description="Helical" evidence="7">
    <location>
        <begin position="122"/>
        <end position="141"/>
    </location>
</feature>
<dbReference type="InterPro" id="IPR036640">
    <property type="entry name" value="ABC1_TM_sf"/>
</dbReference>
<comment type="caution">
    <text evidence="10">The sequence shown here is derived from an EMBL/GenBank/DDBJ whole genome shotgun (WGS) entry which is preliminary data.</text>
</comment>
<evidence type="ECO:0000256" key="1">
    <source>
        <dbReference type="ARBA" id="ARBA00004651"/>
    </source>
</evidence>
<protein>
    <submittedName>
        <fullName evidence="10">Putative ABC transporter ATP-binding protein</fullName>
    </submittedName>
</protein>
<keyword evidence="5 7" id="KW-1133">Transmembrane helix</keyword>
<dbReference type="PROSITE" id="PS50929">
    <property type="entry name" value="ABC_TM1F"/>
    <property type="match status" value="1"/>
</dbReference>
<feature type="transmembrane region" description="Helical" evidence="7">
    <location>
        <begin position="12"/>
        <end position="33"/>
    </location>
</feature>
<evidence type="ECO:0000256" key="7">
    <source>
        <dbReference type="SAM" id="Phobius"/>
    </source>
</evidence>
<name>A0A6V7R6T5_9BACL</name>
<evidence type="ECO:0000259" key="9">
    <source>
        <dbReference type="PROSITE" id="PS50929"/>
    </source>
</evidence>
<gene>
    <name evidence="10" type="ORF">JEOSCH030_00326</name>
</gene>
<keyword evidence="2 7" id="KW-0812">Transmembrane</keyword>
<dbReference type="PANTHER" id="PTHR24221">
    <property type="entry name" value="ATP-BINDING CASSETTE SUB-FAMILY B"/>
    <property type="match status" value="1"/>
</dbReference>
<dbReference type="GO" id="GO:0005524">
    <property type="term" value="F:ATP binding"/>
    <property type="evidence" value="ECO:0007669"/>
    <property type="project" value="UniProtKB-KW"/>
</dbReference>
<feature type="domain" description="ABC transporter" evidence="8">
    <location>
        <begin position="307"/>
        <end position="509"/>
    </location>
</feature>
<dbReference type="GO" id="GO:0005886">
    <property type="term" value="C:plasma membrane"/>
    <property type="evidence" value="ECO:0007669"/>
    <property type="project" value="UniProtKB-SubCell"/>
</dbReference>
<dbReference type="SUPFAM" id="SSF90123">
    <property type="entry name" value="ABC transporter transmembrane region"/>
    <property type="match status" value="1"/>
</dbReference>
<dbReference type="PANTHER" id="PTHR24221:SF653">
    <property type="entry name" value="TRANSPORT ATP-BINDING PROTEIN CYDC"/>
    <property type="match status" value="1"/>
</dbReference>
<proteinExistence type="predicted"/>
<evidence type="ECO:0000256" key="6">
    <source>
        <dbReference type="ARBA" id="ARBA00023136"/>
    </source>
</evidence>
<keyword evidence="4 10" id="KW-0067">ATP-binding</keyword>
<evidence type="ECO:0000256" key="4">
    <source>
        <dbReference type="ARBA" id="ARBA00022840"/>
    </source>
</evidence>
<evidence type="ECO:0000256" key="5">
    <source>
        <dbReference type="ARBA" id="ARBA00022989"/>
    </source>
</evidence>
<sequence length="518" mass="59845">MTFFKNERSRVLLSIVLGIIGGLVGISIFGLSGYMISLSYFEPPLFIIILIIVVIKLFGMVKGVFRYFERLFSHEATFELINRLRSNYFKDSIHSAETPNHEWFVSRLNTHFERIEDYYIRIIYPFMTTAFIAVILTLLAFLVNVTLVGIVLVFSLVTLIVIPLLFQNKFKVLDVENNTKLGQVYMEMYHLIHGYTDLYVSNRIEDKKHDTLEIFKEVNDIERKRMKTENIMIFVAQVFQIVAIVLIILLLETTHALYLPMLILLFLNFAEIIFPVLRPAAEYKNVKSSLTEIEKNRVQIEQMTGHIVLENHSFRYEGSKRDALYGVNFKVAPGEKHAIIGPSGSGKTTLLNQLLRTKSASVMPQFLDFYNATVYDNVTMFGANEVSEDQVNKRLDEYELTTVRSDTNIYYTHHMSTGEQKRLQLIRMLLEDKDIWILDEPTAGLSSELSKKVWGTISSQDTVIVATHDLSHLEIFDYIHYIENGRILETLSQKEAMKQGTHIYEAVQNFNELIQTLQ</sequence>
<evidence type="ECO:0000313" key="11">
    <source>
        <dbReference type="Proteomes" id="UP000521032"/>
    </source>
</evidence>
<accession>A0A6V7R6T5</accession>
<reference evidence="10 11" key="1">
    <citation type="submission" date="2020-07" db="EMBL/GenBank/DDBJ databases">
        <authorList>
            <person name="Criscuolo A."/>
        </authorList>
    </citation>
    <scope>NUCLEOTIDE SEQUENCE [LARGE SCALE GENOMIC DNA]</scope>
    <source>
        <strain evidence="11">CIP 111030</strain>
    </source>
</reference>
<feature type="transmembrane region" description="Helical" evidence="7">
    <location>
        <begin position="231"/>
        <end position="251"/>
    </location>
</feature>
<dbReference type="GO" id="GO:0034040">
    <property type="term" value="F:ATPase-coupled lipid transmembrane transporter activity"/>
    <property type="evidence" value="ECO:0007669"/>
    <property type="project" value="TreeGrafter"/>
</dbReference>
<keyword evidence="11" id="KW-1185">Reference proteome</keyword>
<dbReference type="Proteomes" id="UP000521032">
    <property type="component" value="Unassembled WGS sequence"/>
</dbReference>
<dbReference type="InterPro" id="IPR027417">
    <property type="entry name" value="P-loop_NTPase"/>
</dbReference>
<dbReference type="RefSeq" id="WP_186085023.1">
    <property type="nucleotide sequence ID" value="NZ_BMDB01000001.1"/>
</dbReference>
<keyword evidence="3" id="KW-0547">Nucleotide-binding</keyword>
<dbReference type="Gene3D" id="3.40.50.300">
    <property type="entry name" value="P-loop containing nucleotide triphosphate hydrolases"/>
    <property type="match status" value="1"/>
</dbReference>
<dbReference type="GO" id="GO:0140359">
    <property type="term" value="F:ABC-type transporter activity"/>
    <property type="evidence" value="ECO:0007669"/>
    <property type="project" value="InterPro"/>
</dbReference>
<dbReference type="Pfam" id="PF00005">
    <property type="entry name" value="ABC_tran"/>
    <property type="match status" value="2"/>
</dbReference>
<dbReference type="EMBL" id="CAJEWE010000006">
    <property type="protein sequence ID" value="CAD2072592.1"/>
    <property type="molecule type" value="Genomic_DNA"/>
</dbReference>
<dbReference type="GO" id="GO:0016887">
    <property type="term" value="F:ATP hydrolysis activity"/>
    <property type="evidence" value="ECO:0007669"/>
    <property type="project" value="InterPro"/>
</dbReference>
<dbReference type="SMART" id="SM00382">
    <property type="entry name" value="AAA"/>
    <property type="match status" value="1"/>
</dbReference>
<feature type="domain" description="ABC transmembrane type-1" evidence="9">
    <location>
        <begin position="12"/>
        <end position="276"/>
    </location>
</feature>
<evidence type="ECO:0000259" key="8">
    <source>
        <dbReference type="PROSITE" id="PS50893"/>
    </source>
</evidence>